<dbReference type="Gene3D" id="3.30.70.2970">
    <property type="entry name" value="Protein of unknown function (DUF541), domain 2"/>
    <property type="match status" value="1"/>
</dbReference>
<reference evidence="2" key="1">
    <citation type="submission" date="2017-09" db="EMBL/GenBank/DDBJ databases">
        <title>Depth-based differentiation of microbial function through sediment-hosted aquifers and enrichment of novel symbionts in the deep terrestrial subsurface.</title>
        <authorList>
            <person name="Probst A.J."/>
            <person name="Ladd B."/>
            <person name="Jarett J.K."/>
            <person name="Geller-Mcgrath D.E."/>
            <person name="Sieber C.M.K."/>
            <person name="Emerson J.B."/>
            <person name="Anantharaman K."/>
            <person name="Thomas B.C."/>
            <person name="Malmstrom R."/>
            <person name="Stieglmeier M."/>
            <person name="Klingl A."/>
            <person name="Woyke T."/>
            <person name="Ryan C.M."/>
            <person name="Banfield J.F."/>
        </authorList>
    </citation>
    <scope>NUCLEOTIDE SEQUENCE [LARGE SCALE GENOMIC DNA]</scope>
</reference>
<protein>
    <recommendedName>
        <fullName evidence="3">SIMPL domain-containing protein</fullName>
    </recommendedName>
</protein>
<name>A0A2M7WSC7_9BACT</name>
<dbReference type="InterPro" id="IPR007497">
    <property type="entry name" value="SIMPL/DUF541"/>
</dbReference>
<sequence>MNTEETQKVMKWTRIVLIVLAIFLAIQALGSFRGLTYTNPVYNSISVNGEGEAVAIPDIATFSFSVSLDAKVVSDAQKQVTEKMNSILSELKAIGIEEKDIKTSDYSIWPKYSYEPTICSPTYCPPTRQREDGYTVSHSVLVKVRKTEDVGKAFALVGDKGATNLSGISFAVDDEERVLDEARAKAINDAKKKAEMLADELGVRLVRVVSYYDNIGGGPMPYYAEGMGGDMVKTSASSAPSIPIGENKVVMNVTVVYEIR</sequence>
<dbReference type="GO" id="GO:0006974">
    <property type="term" value="P:DNA damage response"/>
    <property type="evidence" value="ECO:0007669"/>
    <property type="project" value="TreeGrafter"/>
</dbReference>
<dbReference type="Gene3D" id="3.30.110.170">
    <property type="entry name" value="Protein of unknown function (DUF541), domain 1"/>
    <property type="match status" value="1"/>
</dbReference>
<evidence type="ECO:0000313" key="1">
    <source>
        <dbReference type="EMBL" id="PJA32911.1"/>
    </source>
</evidence>
<dbReference type="Proteomes" id="UP000230758">
    <property type="component" value="Unassembled WGS sequence"/>
</dbReference>
<dbReference type="PANTHER" id="PTHR34387">
    <property type="entry name" value="SLR1258 PROTEIN"/>
    <property type="match status" value="1"/>
</dbReference>
<dbReference type="EMBL" id="PFXF01000017">
    <property type="protein sequence ID" value="PJA32911.1"/>
    <property type="molecule type" value="Genomic_DNA"/>
</dbReference>
<comment type="caution">
    <text evidence="1">The sequence shown here is derived from an EMBL/GenBank/DDBJ whole genome shotgun (WGS) entry which is preliminary data.</text>
</comment>
<organism evidence="1 2">
    <name type="scientific">Candidatus Zambryskibacteria bacterium CG_4_9_14_3_um_filter_42_15</name>
    <dbReference type="NCBI Taxonomy" id="1975112"/>
    <lineage>
        <taxon>Bacteria</taxon>
        <taxon>Candidatus Zambryskiibacteriota</taxon>
    </lineage>
</organism>
<evidence type="ECO:0008006" key="3">
    <source>
        <dbReference type="Google" id="ProtNLM"/>
    </source>
</evidence>
<dbReference type="Pfam" id="PF04402">
    <property type="entry name" value="SIMPL"/>
    <property type="match status" value="1"/>
</dbReference>
<evidence type="ECO:0000313" key="2">
    <source>
        <dbReference type="Proteomes" id="UP000230758"/>
    </source>
</evidence>
<accession>A0A2M7WSC7</accession>
<dbReference type="InterPro" id="IPR052022">
    <property type="entry name" value="26kDa_periplasmic_antigen"/>
</dbReference>
<gene>
    <name evidence="1" type="ORF">CO185_01225</name>
</gene>
<proteinExistence type="predicted"/>
<dbReference type="PANTHER" id="PTHR34387:SF1">
    <property type="entry name" value="PERIPLASMIC IMMUNOGENIC PROTEIN"/>
    <property type="match status" value="1"/>
</dbReference>
<dbReference type="AlphaFoldDB" id="A0A2M7WSC7"/>